<comment type="caution">
    <text evidence="2">The sequence shown here is derived from an EMBL/GenBank/DDBJ whole genome shotgun (WGS) entry which is preliminary data.</text>
</comment>
<keyword evidence="3" id="KW-1185">Reference proteome</keyword>
<organism evidence="2 3">
    <name type="scientific">Prunus yedoensis var. nudiflora</name>
    <dbReference type="NCBI Taxonomy" id="2094558"/>
    <lineage>
        <taxon>Eukaryota</taxon>
        <taxon>Viridiplantae</taxon>
        <taxon>Streptophyta</taxon>
        <taxon>Embryophyta</taxon>
        <taxon>Tracheophyta</taxon>
        <taxon>Spermatophyta</taxon>
        <taxon>Magnoliopsida</taxon>
        <taxon>eudicotyledons</taxon>
        <taxon>Gunneridae</taxon>
        <taxon>Pentapetalae</taxon>
        <taxon>rosids</taxon>
        <taxon>fabids</taxon>
        <taxon>Rosales</taxon>
        <taxon>Rosaceae</taxon>
        <taxon>Amygdaloideae</taxon>
        <taxon>Amygdaleae</taxon>
        <taxon>Prunus</taxon>
    </lineage>
</organism>
<evidence type="ECO:0000313" key="3">
    <source>
        <dbReference type="Proteomes" id="UP000250321"/>
    </source>
</evidence>
<feature type="compositionally biased region" description="Basic and acidic residues" evidence="1">
    <location>
        <begin position="89"/>
        <end position="101"/>
    </location>
</feature>
<dbReference type="Proteomes" id="UP000250321">
    <property type="component" value="Unassembled WGS sequence"/>
</dbReference>
<dbReference type="STRING" id="2094558.A0A314XVA4"/>
<protein>
    <submittedName>
        <fullName evidence="2">Uncharacterized protein</fullName>
    </submittedName>
</protein>
<accession>A0A314XVA4</accession>
<evidence type="ECO:0000256" key="1">
    <source>
        <dbReference type="SAM" id="MobiDB-lite"/>
    </source>
</evidence>
<proteinExistence type="predicted"/>
<dbReference type="AlphaFoldDB" id="A0A314XVA4"/>
<feature type="region of interest" description="Disordered" evidence="1">
    <location>
        <begin position="52"/>
        <end position="121"/>
    </location>
</feature>
<dbReference type="EMBL" id="PJQY01002226">
    <property type="protein sequence ID" value="PQP95550.1"/>
    <property type="molecule type" value="Genomic_DNA"/>
</dbReference>
<evidence type="ECO:0000313" key="2">
    <source>
        <dbReference type="EMBL" id="PQP95550.1"/>
    </source>
</evidence>
<reference evidence="2 3" key="1">
    <citation type="submission" date="2018-02" db="EMBL/GenBank/DDBJ databases">
        <title>Draft genome of wild Prunus yedoensis var. nudiflora.</title>
        <authorList>
            <person name="Baek S."/>
            <person name="Kim J.-H."/>
            <person name="Choi K."/>
            <person name="Kim G.-B."/>
            <person name="Cho A."/>
            <person name="Jang H."/>
            <person name="Shin C.-H."/>
            <person name="Yu H.-J."/>
            <person name="Mun J.-H."/>
        </authorList>
    </citation>
    <scope>NUCLEOTIDE SEQUENCE [LARGE SCALE GENOMIC DNA]</scope>
    <source>
        <strain evidence="3">cv. Jeju island</strain>
        <tissue evidence="2">Leaf</tissue>
    </source>
</reference>
<name>A0A314XVA4_PRUYE</name>
<gene>
    <name evidence="2" type="ORF">Pyn_29935</name>
</gene>
<sequence>MQARSNVNPDVEDTKFSVESEIVSEQNVTADQCPISADSVLRKGYTLKGKELEAEADSDKSISISSAPRENETDSLVPSRPKSFVNAVDMKENFRNTKSDRVSNSAVKTLQPRPALKDLQK</sequence>